<protein>
    <submittedName>
        <fullName evidence="1">Uncharacterized protein</fullName>
    </submittedName>
</protein>
<evidence type="ECO:0000313" key="1">
    <source>
        <dbReference type="EMBL" id="KKC31474.1"/>
    </source>
</evidence>
<dbReference type="EMBL" id="LAPV01000168">
    <property type="protein sequence ID" value="KKC31474.1"/>
    <property type="molecule type" value="Genomic_DNA"/>
</dbReference>
<keyword evidence="2" id="KW-1185">Reference proteome</keyword>
<evidence type="ECO:0000313" key="2">
    <source>
        <dbReference type="Proteomes" id="UP000033519"/>
    </source>
</evidence>
<sequence>MLTHGPAAHFALQHFTRGLFLRVGKIDDVAAFEQLWRSMSEYALDADWSQRGLWVYGERLIGDVLGFGNETALACLPTGAAFRSRGLYERWAATHLNRDEECIVRFAQFLTTGFGAPLLLDGLRWIAAMLKANKESGLWYRDGTGEALVHLAASTLSSSGSELAEDSGVRQALIEILAALAEKSVPGALALQDRVRLVR</sequence>
<accession>A0ABR5DTX8</accession>
<comment type="caution">
    <text evidence="1">The sequence shown here is derived from an EMBL/GenBank/DDBJ whole genome shotgun (WGS) entry which is preliminary data.</text>
</comment>
<organism evidence="1 2">
    <name type="scientific">Devosia psychrophila</name>
    <dbReference type="NCBI Taxonomy" id="728005"/>
    <lineage>
        <taxon>Bacteria</taxon>
        <taxon>Pseudomonadati</taxon>
        <taxon>Pseudomonadota</taxon>
        <taxon>Alphaproteobacteria</taxon>
        <taxon>Hyphomicrobiales</taxon>
        <taxon>Devosiaceae</taxon>
        <taxon>Devosia</taxon>
    </lineage>
</organism>
<reference evidence="1 2" key="1">
    <citation type="submission" date="2015-03" db="EMBL/GenBank/DDBJ databases">
        <authorList>
            <person name="Lepp D."/>
            <person name="Hassan Y.I."/>
            <person name="Li X.-Z."/>
            <person name="Zhou T."/>
        </authorList>
    </citation>
    <scope>NUCLEOTIDE SEQUENCE [LARGE SCALE GENOMIC DNA]</scope>
    <source>
        <strain evidence="1 2">Cr7-05</strain>
    </source>
</reference>
<dbReference type="Proteomes" id="UP000033519">
    <property type="component" value="Unassembled WGS sequence"/>
</dbReference>
<name>A0ABR5DTX8_9HYPH</name>
<gene>
    <name evidence="1" type="ORF">WH91_19255</name>
</gene>
<proteinExistence type="predicted"/>